<accession>A0A023DJG3</accession>
<protein>
    <submittedName>
        <fullName evidence="1">Uncharacterized protein</fullName>
    </submittedName>
</protein>
<sequence length="53" mass="6103">MRSYVGTIVNLYSFTTFTAVRFAKSNDGINSSFRIKIQMDQFFKISVDPVTFI</sequence>
<dbReference type="EMBL" id="BAWO01000068">
    <property type="protein sequence ID" value="GAJ41402.1"/>
    <property type="molecule type" value="Genomic_DNA"/>
</dbReference>
<evidence type="ECO:0000313" key="1">
    <source>
        <dbReference type="EMBL" id="GAJ41402.1"/>
    </source>
</evidence>
<reference evidence="1 2" key="1">
    <citation type="submission" date="2014-04" db="EMBL/GenBank/DDBJ databases">
        <title>Whole genome shotgun sequence of Geobacillus caldoxylosilyticus NBRC 107762.</title>
        <authorList>
            <person name="Hosoyama A."/>
            <person name="Hosoyama Y."/>
            <person name="Katano-Makiyama Y."/>
            <person name="Tsuchikane K."/>
            <person name="Ohji S."/>
            <person name="Ichikawa N."/>
            <person name="Yamazoe A."/>
            <person name="Fujita N."/>
        </authorList>
    </citation>
    <scope>NUCLEOTIDE SEQUENCE [LARGE SCALE GENOMIC DNA]</scope>
    <source>
        <strain evidence="1 2">NBRC 107762</strain>
    </source>
</reference>
<evidence type="ECO:0000313" key="2">
    <source>
        <dbReference type="Proteomes" id="UP000023561"/>
    </source>
</evidence>
<proteinExistence type="predicted"/>
<keyword evidence="2" id="KW-1185">Reference proteome</keyword>
<dbReference type="AlphaFoldDB" id="A0A023DJG3"/>
<comment type="caution">
    <text evidence="1">The sequence shown here is derived from an EMBL/GenBank/DDBJ whole genome shotgun (WGS) entry which is preliminary data.</text>
</comment>
<gene>
    <name evidence="1" type="ORF">GCA01S_068_00210</name>
</gene>
<name>A0A023DJG3_9BACL</name>
<organism evidence="1 2">
    <name type="scientific">Parageobacillus caldoxylosilyticus NBRC 107762</name>
    <dbReference type="NCBI Taxonomy" id="1220594"/>
    <lineage>
        <taxon>Bacteria</taxon>
        <taxon>Bacillati</taxon>
        <taxon>Bacillota</taxon>
        <taxon>Bacilli</taxon>
        <taxon>Bacillales</taxon>
        <taxon>Anoxybacillaceae</taxon>
        <taxon>Saccharococcus</taxon>
    </lineage>
</organism>
<dbReference type="Proteomes" id="UP000023561">
    <property type="component" value="Unassembled WGS sequence"/>
</dbReference>